<reference evidence="2" key="2">
    <citation type="journal article" date="2015" name="Fish Shellfish Immunol.">
        <title>Early steps in the European eel (Anguilla anguilla)-Vibrio vulnificus interaction in the gills: Role of the RtxA13 toxin.</title>
        <authorList>
            <person name="Callol A."/>
            <person name="Pajuelo D."/>
            <person name="Ebbesson L."/>
            <person name="Teles M."/>
            <person name="MacKenzie S."/>
            <person name="Amaro C."/>
        </authorList>
    </citation>
    <scope>NUCLEOTIDE SEQUENCE</scope>
</reference>
<evidence type="ECO:0000313" key="2">
    <source>
        <dbReference type="EMBL" id="JAH70463.1"/>
    </source>
</evidence>
<name>A0A0E9UZQ2_ANGAN</name>
<reference evidence="2" key="1">
    <citation type="submission" date="2014-11" db="EMBL/GenBank/DDBJ databases">
        <authorList>
            <person name="Amaro Gonzalez C."/>
        </authorList>
    </citation>
    <scope>NUCLEOTIDE SEQUENCE</scope>
</reference>
<dbReference type="AlphaFoldDB" id="A0A0E9UZQ2"/>
<dbReference type="EMBL" id="GBXM01038114">
    <property type="protein sequence ID" value="JAH70463.1"/>
    <property type="molecule type" value="Transcribed_RNA"/>
</dbReference>
<organism evidence="2">
    <name type="scientific">Anguilla anguilla</name>
    <name type="common">European freshwater eel</name>
    <name type="synonym">Muraena anguilla</name>
    <dbReference type="NCBI Taxonomy" id="7936"/>
    <lineage>
        <taxon>Eukaryota</taxon>
        <taxon>Metazoa</taxon>
        <taxon>Chordata</taxon>
        <taxon>Craniata</taxon>
        <taxon>Vertebrata</taxon>
        <taxon>Euteleostomi</taxon>
        <taxon>Actinopterygii</taxon>
        <taxon>Neopterygii</taxon>
        <taxon>Teleostei</taxon>
        <taxon>Anguilliformes</taxon>
        <taxon>Anguillidae</taxon>
        <taxon>Anguilla</taxon>
    </lineage>
</organism>
<evidence type="ECO:0000256" key="1">
    <source>
        <dbReference type="SAM" id="MobiDB-lite"/>
    </source>
</evidence>
<accession>A0A0E9UZQ2</accession>
<feature type="compositionally biased region" description="Polar residues" evidence="1">
    <location>
        <begin position="1"/>
        <end position="10"/>
    </location>
</feature>
<sequence length="26" mass="2932">MSGFMHSSGTYWPYSDTPIAPDFHLS</sequence>
<proteinExistence type="predicted"/>
<feature type="region of interest" description="Disordered" evidence="1">
    <location>
        <begin position="1"/>
        <end position="26"/>
    </location>
</feature>
<protein>
    <submittedName>
        <fullName evidence="2">Uncharacterized protein</fullName>
    </submittedName>
</protein>